<dbReference type="Proteomes" id="UP000033260">
    <property type="component" value="Chromosome"/>
</dbReference>
<evidence type="ECO:0008006" key="3">
    <source>
        <dbReference type="Google" id="ProtNLM"/>
    </source>
</evidence>
<dbReference type="EMBL" id="CP010979">
    <property type="protein sequence ID" value="AJQ45907.1"/>
    <property type="molecule type" value="Genomic_DNA"/>
</dbReference>
<evidence type="ECO:0000313" key="1">
    <source>
        <dbReference type="EMBL" id="AJQ45907.1"/>
    </source>
</evidence>
<dbReference type="AlphaFoldDB" id="A0AAU8RSD0"/>
<protein>
    <recommendedName>
        <fullName evidence="3">Resolvase HTH domain-containing protein</fullName>
    </recommendedName>
</protein>
<dbReference type="Gene3D" id="1.10.10.60">
    <property type="entry name" value="Homeodomain-like"/>
    <property type="match status" value="1"/>
</dbReference>
<accession>A0AAU8RSD0</accession>
<proteinExistence type="predicted"/>
<reference evidence="1 2" key="1">
    <citation type="submission" date="2015-02" db="EMBL/GenBank/DDBJ databases">
        <title>Complete Genome Sequencing of Pseudomonas putida S13.1.2.</title>
        <authorList>
            <person name="Chong T.M."/>
            <person name="Chan K.G."/>
            <person name="Dessaux Y."/>
        </authorList>
    </citation>
    <scope>NUCLEOTIDE SEQUENCE [LARGE SCALE GENOMIC DNA]</scope>
    <source>
        <strain evidence="1 2">S13.1.2</strain>
    </source>
</reference>
<name>A0AAU8RSD0_PSEPU</name>
<sequence>MLQTCKQIDKYTVGEMFDFESRQAERYVQAARIVIPQLEKVVPESLKLKIKDCIPLFDTSAQVVGIASTIDLTDDVPNVFEWKRHMAEWLEKLHHDCEMVFTKYNTREFYEADRLEILSEAIVRYPVRNPVTVKVLRVEHPMQAKALEMIRSGLSVANVARETGVHRNTVSKWKIAA</sequence>
<gene>
    <name evidence="1" type="ORF">N805_01075</name>
</gene>
<organism evidence="1 2">
    <name type="scientific">Pseudomonas putida S13.1.2</name>
    <dbReference type="NCBI Taxonomy" id="1384061"/>
    <lineage>
        <taxon>Bacteria</taxon>
        <taxon>Pseudomonadati</taxon>
        <taxon>Pseudomonadota</taxon>
        <taxon>Gammaproteobacteria</taxon>
        <taxon>Pseudomonadales</taxon>
        <taxon>Pseudomonadaceae</taxon>
        <taxon>Pseudomonas</taxon>
    </lineage>
</organism>
<evidence type="ECO:0000313" key="2">
    <source>
        <dbReference type="Proteomes" id="UP000033260"/>
    </source>
</evidence>